<comment type="caution">
    <text evidence="3">The sequence shown here is derived from an EMBL/GenBank/DDBJ whole genome shotgun (WGS) entry which is preliminary data.</text>
</comment>
<evidence type="ECO:0000313" key="4">
    <source>
        <dbReference type="Proteomes" id="UP000243518"/>
    </source>
</evidence>
<dbReference type="Gene3D" id="3.40.50.2000">
    <property type="entry name" value="Glycogen Phosphorylase B"/>
    <property type="match status" value="2"/>
</dbReference>
<keyword evidence="4" id="KW-1185">Reference proteome</keyword>
<accession>A0AAQ1G9U7</accession>
<dbReference type="EMBL" id="FNVE01000016">
    <property type="protein sequence ID" value="SEG69641.1"/>
    <property type="molecule type" value="Genomic_DNA"/>
</dbReference>
<dbReference type="GO" id="GO:1901135">
    <property type="term" value="P:carbohydrate derivative metabolic process"/>
    <property type="evidence" value="ECO:0007669"/>
    <property type="project" value="UniProtKB-ARBA"/>
</dbReference>
<dbReference type="RefSeq" id="WP_088277622.1">
    <property type="nucleotide sequence ID" value="NZ_FNVE01000016.1"/>
</dbReference>
<proteinExistence type="predicted"/>
<sequence>MSEFSVFFVLSRFELGGLERVHLNILPKLIDVGVQAQIVTSYIHSNAESMLEKDTPVRVLGGGRFSFFFRLFCVLRAQQANFIFTSANDIGCFVLLFRRFFWPHSKIIWSQHLSISGPLNASRGFKRFHLLFERWLMRRLLLKADAVIAVSRAVADDISRSVVAHPKLKVILNPVVSDGFTERCSVDVEWPWPDYSVPTVIFVGRLAPVKRVDLLIEAFSKVKSSMDARLLILGDGPEAGKLKRLAGKHDLSKVCSFVGHQDDALPWIQRSDLLVLCSVSEGFGLVLVEAMACGVQVVSTDCPDGPSEVLAGGRFGRLVPTNDICSLAQAIEQSLIAPLVDRAKLQERAADFSVDRAVSQYLEVLETVARQ</sequence>
<dbReference type="Pfam" id="PF13439">
    <property type="entry name" value="Glyco_transf_4"/>
    <property type="match status" value="1"/>
</dbReference>
<dbReference type="Proteomes" id="UP000243518">
    <property type="component" value="Unassembled WGS sequence"/>
</dbReference>
<dbReference type="InterPro" id="IPR001296">
    <property type="entry name" value="Glyco_trans_1"/>
</dbReference>
<dbReference type="SUPFAM" id="SSF53756">
    <property type="entry name" value="UDP-Glycosyltransferase/glycogen phosphorylase"/>
    <property type="match status" value="1"/>
</dbReference>
<dbReference type="GO" id="GO:0016757">
    <property type="term" value="F:glycosyltransferase activity"/>
    <property type="evidence" value="ECO:0007669"/>
    <property type="project" value="InterPro"/>
</dbReference>
<evidence type="ECO:0000313" key="3">
    <source>
        <dbReference type="EMBL" id="SEG69641.1"/>
    </source>
</evidence>
<feature type="domain" description="Glycosyl transferase family 1" evidence="1">
    <location>
        <begin position="198"/>
        <end position="349"/>
    </location>
</feature>
<dbReference type="InterPro" id="IPR028098">
    <property type="entry name" value="Glyco_trans_4-like_N"/>
</dbReference>
<dbReference type="PANTHER" id="PTHR12526">
    <property type="entry name" value="GLYCOSYLTRANSFERASE"/>
    <property type="match status" value="1"/>
</dbReference>
<dbReference type="Pfam" id="PF00534">
    <property type="entry name" value="Glycos_transf_1"/>
    <property type="match status" value="1"/>
</dbReference>
<organism evidence="3 4">
    <name type="scientific">Halopseudomonas aestusnigri</name>
    <dbReference type="NCBI Taxonomy" id="857252"/>
    <lineage>
        <taxon>Bacteria</taxon>
        <taxon>Pseudomonadati</taxon>
        <taxon>Pseudomonadota</taxon>
        <taxon>Gammaproteobacteria</taxon>
        <taxon>Pseudomonadales</taxon>
        <taxon>Pseudomonadaceae</taxon>
        <taxon>Halopseudomonas</taxon>
    </lineage>
</organism>
<name>A0AAQ1G9U7_9GAMM</name>
<evidence type="ECO:0000259" key="1">
    <source>
        <dbReference type="Pfam" id="PF00534"/>
    </source>
</evidence>
<evidence type="ECO:0000259" key="2">
    <source>
        <dbReference type="Pfam" id="PF13439"/>
    </source>
</evidence>
<dbReference type="AlphaFoldDB" id="A0AAQ1G9U7"/>
<feature type="domain" description="Glycosyltransferase subfamily 4-like N-terminal" evidence="2">
    <location>
        <begin position="16"/>
        <end position="175"/>
    </location>
</feature>
<dbReference type="CDD" id="cd03811">
    <property type="entry name" value="GT4_GT28_WabH-like"/>
    <property type="match status" value="1"/>
</dbReference>
<protein>
    <submittedName>
        <fullName evidence="3">Glycosyltransferase involved in cell wall bisynthesis</fullName>
    </submittedName>
</protein>
<reference evidence="3 4" key="1">
    <citation type="submission" date="2016-10" db="EMBL/GenBank/DDBJ databases">
        <authorList>
            <person name="Varghese N."/>
            <person name="Submissions S."/>
        </authorList>
    </citation>
    <scope>NUCLEOTIDE SEQUENCE [LARGE SCALE GENOMIC DNA]</scope>
    <source>
        <strain evidence="3 4">CECT 8317</strain>
    </source>
</reference>
<gene>
    <name evidence="3" type="ORF">SAMN05216586_11620</name>
</gene>